<comment type="caution">
    <text evidence="2">The sequence shown here is derived from an EMBL/GenBank/DDBJ whole genome shotgun (WGS) entry which is preliminary data.</text>
</comment>
<proteinExistence type="predicted"/>
<dbReference type="Proteomes" id="UP001066276">
    <property type="component" value="Chromosome 9"/>
</dbReference>
<dbReference type="AlphaFoldDB" id="A0AAV7MZX9"/>
<organism evidence="2 3">
    <name type="scientific">Pleurodeles waltl</name>
    <name type="common">Iberian ribbed newt</name>
    <dbReference type="NCBI Taxonomy" id="8319"/>
    <lineage>
        <taxon>Eukaryota</taxon>
        <taxon>Metazoa</taxon>
        <taxon>Chordata</taxon>
        <taxon>Craniata</taxon>
        <taxon>Vertebrata</taxon>
        <taxon>Euteleostomi</taxon>
        <taxon>Amphibia</taxon>
        <taxon>Batrachia</taxon>
        <taxon>Caudata</taxon>
        <taxon>Salamandroidea</taxon>
        <taxon>Salamandridae</taxon>
        <taxon>Pleurodelinae</taxon>
        <taxon>Pleurodeles</taxon>
    </lineage>
</organism>
<feature type="compositionally biased region" description="Basic residues" evidence="1">
    <location>
        <begin position="148"/>
        <end position="160"/>
    </location>
</feature>
<evidence type="ECO:0000313" key="3">
    <source>
        <dbReference type="Proteomes" id="UP001066276"/>
    </source>
</evidence>
<reference evidence="2" key="1">
    <citation type="journal article" date="2022" name="bioRxiv">
        <title>Sequencing and chromosome-scale assembly of the giantPleurodeles waltlgenome.</title>
        <authorList>
            <person name="Brown T."/>
            <person name="Elewa A."/>
            <person name="Iarovenko S."/>
            <person name="Subramanian E."/>
            <person name="Araus A.J."/>
            <person name="Petzold A."/>
            <person name="Susuki M."/>
            <person name="Suzuki K.-i.T."/>
            <person name="Hayashi T."/>
            <person name="Toyoda A."/>
            <person name="Oliveira C."/>
            <person name="Osipova E."/>
            <person name="Leigh N.D."/>
            <person name="Simon A."/>
            <person name="Yun M.H."/>
        </authorList>
    </citation>
    <scope>NUCLEOTIDE SEQUENCE</scope>
    <source>
        <strain evidence="2">20211129_DDA</strain>
        <tissue evidence="2">Liver</tissue>
    </source>
</reference>
<gene>
    <name evidence="2" type="ORF">NDU88_006668</name>
</gene>
<sequence>MRRKATGISVGPDAQSLPCSDHKAGHRSGLSNHGTHQRCNAVPVHPPARGPEACFRPQGPYLPRRAARCVLPINWALCAAPHHCRMRPALWPQPGLSTERDIPIGSQGGPRQSEGAPGLCHARQAPPRTASLLYAAGSSTRRPASGPAHHHPAQRSRRTG</sequence>
<feature type="region of interest" description="Disordered" evidence="1">
    <location>
        <begin position="1"/>
        <end position="37"/>
    </location>
</feature>
<feature type="region of interest" description="Disordered" evidence="1">
    <location>
        <begin position="94"/>
        <end position="160"/>
    </location>
</feature>
<dbReference type="EMBL" id="JANPWB010000013">
    <property type="protein sequence ID" value="KAJ1109306.1"/>
    <property type="molecule type" value="Genomic_DNA"/>
</dbReference>
<accession>A0AAV7MZX9</accession>
<keyword evidence="3" id="KW-1185">Reference proteome</keyword>
<evidence type="ECO:0000313" key="2">
    <source>
        <dbReference type="EMBL" id="KAJ1109306.1"/>
    </source>
</evidence>
<protein>
    <submittedName>
        <fullName evidence="2">Uncharacterized protein</fullName>
    </submittedName>
</protein>
<evidence type="ECO:0000256" key="1">
    <source>
        <dbReference type="SAM" id="MobiDB-lite"/>
    </source>
</evidence>
<name>A0AAV7MZX9_PLEWA</name>